<dbReference type="AlphaFoldDB" id="A0A165JU42"/>
<evidence type="ECO:0000313" key="3">
    <source>
        <dbReference type="Proteomes" id="UP000076632"/>
    </source>
</evidence>
<dbReference type="PANTHER" id="PTHR15002">
    <property type="entry name" value="RIBOSOMAL BIOGENESIS PROTEIN LAS1L"/>
    <property type="match status" value="1"/>
</dbReference>
<sequence>MPQIVVTPWRHHSELVKVRAQFYPPPHAQEDERRNAVNLVGAWKLRGNLPHTVESTALLTDAMLNDEGTSSSSYSIRATYATAFCRFVTGLMDSNQTKGRKQSMYELAKQVGLPASFVELRHQATHEEIPPLLVLRQAASRSLQWLWRYYWCSIDVRSDILEGEDDVAEEGLIPIKDKFRELLRPHVKAQVEQAKLGKFSYRSNELSNKTYADICDRCLSICKKKQEDFRVLAGVLLETKFLVPSNRSLGSGMEAAFAMWDDFLKYLTGRERDFLSAVLEEMAAMLVQPSRLDIKIDAYREAVYLWLIHLLESDTWKARRRRCFSSVRSVIATCIMSPNHWTRRVSTRLVESGSQELKDEFGELVELQTIEMGEIEGGSKSNEEEKAAAYSNNYARLLEKETTDEDRVGNEDRRLKRQKTQPSLQNGWSKWDGPWLPKPIGVV</sequence>
<dbReference type="PANTHER" id="PTHR15002:SF0">
    <property type="entry name" value="RIBOSOMAL BIOGENESIS PROTEIN LAS1L"/>
    <property type="match status" value="1"/>
</dbReference>
<protein>
    <submittedName>
        <fullName evidence="2">Las1-domain-containing protein</fullName>
    </submittedName>
</protein>
<dbReference type="OrthoDB" id="10263222at2759"/>
<dbReference type="STRING" id="1328760.A0A165JU42"/>
<feature type="region of interest" description="Disordered" evidence="1">
    <location>
        <begin position="400"/>
        <end position="443"/>
    </location>
</feature>
<dbReference type="InParanoid" id="A0A165JU42"/>
<dbReference type="GeneID" id="28896748"/>
<evidence type="ECO:0000256" key="1">
    <source>
        <dbReference type="SAM" id="MobiDB-lite"/>
    </source>
</evidence>
<dbReference type="GO" id="GO:0000470">
    <property type="term" value="P:maturation of LSU-rRNA"/>
    <property type="evidence" value="ECO:0007669"/>
    <property type="project" value="TreeGrafter"/>
</dbReference>
<dbReference type="RefSeq" id="XP_018192186.1">
    <property type="nucleotide sequence ID" value="XM_018331611.1"/>
</dbReference>
<dbReference type="InterPro" id="IPR007174">
    <property type="entry name" value="Las1"/>
</dbReference>
<gene>
    <name evidence="2" type="ORF">L228DRAFT_243122</name>
</gene>
<feature type="compositionally biased region" description="Basic and acidic residues" evidence="1">
    <location>
        <begin position="400"/>
        <end position="414"/>
    </location>
</feature>
<keyword evidence="3" id="KW-1185">Reference proteome</keyword>
<accession>A0A165JU42</accession>
<dbReference type="GO" id="GO:0090730">
    <property type="term" value="C:Las1 complex"/>
    <property type="evidence" value="ECO:0007669"/>
    <property type="project" value="InterPro"/>
</dbReference>
<dbReference type="Proteomes" id="UP000076632">
    <property type="component" value="Unassembled WGS sequence"/>
</dbReference>
<evidence type="ECO:0000313" key="2">
    <source>
        <dbReference type="EMBL" id="KZF26631.1"/>
    </source>
</evidence>
<proteinExistence type="predicted"/>
<dbReference type="Pfam" id="PF04031">
    <property type="entry name" value="Las1"/>
    <property type="match status" value="1"/>
</dbReference>
<dbReference type="GO" id="GO:0030687">
    <property type="term" value="C:preribosome, large subunit precursor"/>
    <property type="evidence" value="ECO:0007669"/>
    <property type="project" value="TreeGrafter"/>
</dbReference>
<dbReference type="OMA" id="WLWEWYW"/>
<dbReference type="EMBL" id="KV407454">
    <property type="protein sequence ID" value="KZF26631.1"/>
    <property type="molecule type" value="Genomic_DNA"/>
</dbReference>
<dbReference type="GO" id="GO:0004519">
    <property type="term" value="F:endonuclease activity"/>
    <property type="evidence" value="ECO:0007669"/>
    <property type="project" value="InterPro"/>
</dbReference>
<name>A0A165JU42_XYLHT</name>
<reference evidence="2 3" key="1">
    <citation type="journal article" date="2016" name="Fungal Biol.">
        <title>The genome of Xylona heveae provides a window into fungal endophytism.</title>
        <authorList>
            <person name="Gazis R."/>
            <person name="Kuo A."/>
            <person name="Riley R."/>
            <person name="LaButti K."/>
            <person name="Lipzen A."/>
            <person name="Lin J."/>
            <person name="Amirebrahimi M."/>
            <person name="Hesse C.N."/>
            <person name="Spatafora J.W."/>
            <person name="Henrissat B."/>
            <person name="Hainaut M."/>
            <person name="Grigoriev I.V."/>
            <person name="Hibbett D.S."/>
        </authorList>
    </citation>
    <scope>NUCLEOTIDE SEQUENCE [LARGE SCALE GENOMIC DNA]</scope>
    <source>
        <strain evidence="2 3">TC161</strain>
    </source>
</reference>
<organism evidence="2 3">
    <name type="scientific">Xylona heveae (strain CBS 132557 / TC161)</name>
    <dbReference type="NCBI Taxonomy" id="1328760"/>
    <lineage>
        <taxon>Eukaryota</taxon>
        <taxon>Fungi</taxon>
        <taxon>Dikarya</taxon>
        <taxon>Ascomycota</taxon>
        <taxon>Pezizomycotina</taxon>
        <taxon>Xylonomycetes</taxon>
        <taxon>Xylonales</taxon>
        <taxon>Xylonaceae</taxon>
        <taxon>Xylona</taxon>
    </lineage>
</organism>
<dbReference type="GO" id="GO:0000460">
    <property type="term" value="P:maturation of 5.8S rRNA"/>
    <property type="evidence" value="ECO:0007669"/>
    <property type="project" value="TreeGrafter"/>
</dbReference>